<dbReference type="InterPro" id="IPR000182">
    <property type="entry name" value="GNAT_dom"/>
</dbReference>
<name>A0ABP9F0K6_9FLAO</name>
<accession>A0ABP9F0K6</accession>
<dbReference type="SUPFAM" id="SSF55729">
    <property type="entry name" value="Acyl-CoA N-acyltransferases (Nat)"/>
    <property type="match status" value="1"/>
</dbReference>
<gene>
    <name evidence="2" type="ORF">GCM10023311_12780</name>
</gene>
<keyword evidence="3" id="KW-1185">Reference proteome</keyword>
<evidence type="ECO:0000259" key="1">
    <source>
        <dbReference type="PROSITE" id="PS51186"/>
    </source>
</evidence>
<evidence type="ECO:0000313" key="2">
    <source>
        <dbReference type="EMBL" id="GAA4890065.1"/>
    </source>
</evidence>
<proteinExistence type="predicted"/>
<comment type="caution">
    <text evidence="2">The sequence shown here is derived from an EMBL/GenBank/DDBJ whole genome shotgun (WGS) entry which is preliminary data.</text>
</comment>
<protein>
    <recommendedName>
        <fullName evidence="1">N-acetyltransferase domain-containing protein</fullName>
    </recommendedName>
</protein>
<dbReference type="PROSITE" id="PS51186">
    <property type="entry name" value="GNAT"/>
    <property type="match status" value="1"/>
</dbReference>
<organism evidence="2 3">
    <name type="scientific">Flaviramulus aquimarinus</name>
    <dbReference type="NCBI Taxonomy" id="1170456"/>
    <lineage>
        <taxon>Bacteria</taxon>
        <taxon>Pseudomonadati</taxon>
        <taxon>Bacteroidota</taxon>
        <taxon>Flavobacteriia</taxon>
        <taxon>Flavobacteriales</taxon>
        <taxon>Flavobacteriaceae</taxon>
        <taxon>Flaviramulus</taxon>
    </lineage>
</organism>
<sequence length="180" mass="20921">MGGIIYKKAITNNELHQILELQHRNIPTSISKEEKQNEGFVTVHHDFETLKTMNDACAHSIAIHNNEVIGYALSMVKDFKDAIAVLKPMFQEIEISIKPMVRYIVMGQVCVDKPYRKQGIFRGLYEFMRLNLKPDFDFVITEVDAKNTRSLNAHYAIGFKVLKTYISNNQKWVLLSWSWR</sequence>
<reference evidence="3" key="1">
    <citation type="journal article" date="2019" name="Int. J. Syst. Evol. Microbiol.">
        <title>The Global Catalogue of Microorganisms (GCM) 10K type strain sequencing project: providing services to taxonomists for standard genome sequencing and annotation.</title>
        <authorList>
            <consortium name="The Broad Institute Genomics Platform"/>
            <consortium name="The Broad Institute Genome Sequencing Center for Infectious Disease"/>
            <person name="Wu L."/>
            <person name="Ma J."/>
        </authorList>
    </citation>
    <scope>NUCLEOTIDE SEQUENCE [LARGE SCALE GENOMIC DNA]</scope>
    <source>
        <strain evidence="3">JCM 18274</strain>
    </source>
</reference>
<evidence type="ECO:0000313" key="3">
    <source>
        <dbReference type="Proteomes" id="UP001500433"/>
    </source>
</evidence>
<dbReference type="Pfam" id="PF00583">
    <property type="entry name" value="Acetyltransf_1"/>
    <property type="match status" value="1"/>
</dbReference>
<dbReference type="Gene3D" id="3.40.630.30">
    <property type="match status" value="1"/>
</dbReference>
<dbReference type="InterPro" id="IPR016181">
    <property type="entry name" value="Acyl_CoA_acyltransferase"/>
</dbReference>
<dbReference type="Proteomes" id="UP001500433">
    <property type="component" value="Unassembled WGS sequence"/>
</dbReference>
<dbReference type="RefSeq" id="WP_345273222.1">
    <property type="nucleotide sequence ID" value="NZ_BAABJH010000001.1"/>
</dbReference>
<feature type="domain" description="N-acetyltransferase" evidence="1">
    <location>
        <begin position="4"/>
        <end position="180"/>
    </location>
</feature>
<dbReference type="EMBL" id="BAABJH010000001">
    <property type="protein sequence ID" value="GAA4890065.1"/>
    <property type="molecule type" value="Genomic_DNA"/>
</dbReference>